<keyword evidence="8 10" id="KW-0326">Glycosidase</keyword>
<sequence length="177" mass="19378">YWANDFANLNWTSGAGGQYKVDWNNGFGGDFVVGKGYRPGGNILFNYSGSFEVSGNAYLSLYGWTTNPLVEYYVIESMGSHNPSDNASATRYGMVETDGGSYEIWSKIRTNAPSIIGTATFPQYWSIRTKMRCGGTINTSNHFKAWESVGLELGDQNYMVIGIEGQLGRGKADITVG</sequence>
<feature type="non-terminal residue" evidence="13">
    <location>
        <position position="177"/>
    </location>
</feature>
<dbReference type="AlphaFoldDB" id="A0A9P8UHR2"/>
<evidence type="ECO:0000256" key="4">
    <source>
        <dbReference type="ARBA" id="ARBA00012590"/>
    </source>
</evidence>
<gene>
    <name evidence="13" type="ORF">BKA67DRAFT_491253</name>
</gene>
<evidence type="ECO:0000256" key="1">
    <source>
        <dbReference type="ARBA" id="ARBA00000681"/>
    </source>
</evidence>
<comment type="pathway">
    <text evidence="2 10 11">Glycan degradation; xylan degradation.</text>
</comment>
<keyword evidence="9 10" id="KW-0624">Polysaccharide degradation</keyword>
<dbReference type="PRINTS" id="PR00911">
    <property type="entry name" value="GLHYDRLASE11"/>
</dbReference>
<dbReference type="OrthoDB" id="2115822at2759"/>
<evidence type="ECO:0000256" key="3">
    <source>
        <dbReference type="ARBA" id="ARBA00007792"/>
    </source>
</evidence>
<comment type="similarity">
    <text evidence="3 10 11">Belongs to the glycosyl hydrolase 11 (cellulase G) family.</text>
</comment>
<reference evidence="13" key="1">
    <citation type="journal article" date="2021" name="Nat. Commun.">
        <title>Genetic determinants of endophytism in the Arabidopsis root mycobiome.</title>
        <authorList>
            <person name="Mesny F."/>
            <person name="Miyauchi S."/>
            <person name="Thiergart T."/>
            <person name="Pickel B."/>
            <person name="Atanasova L."/>
            <person name="Karlsson M."/>
            <person name="Huettel B."/>
            <person name="Barry K.W."/>
            <person name="Haridas S."/>
            <person name="Chen C."/>
            <person name="Bauer D."/>
            <person name="Andreopoulos W."/>
            <person name="Pangilinan J."/>
            <person name="LaButti K."/>
            <person name="Riley R."/>
            <person name="Lipzen A."/>
            <person name="Clum A."/>
            <person name="Drula E."/>
            <person name="Henrissat B."/>
            <person name="Kohler A."/>
            <person name="Grigoriev I.V."/>
            <person name="Martin F.M."/>
            <person name="Hacquard S."/>
        </authorList>
    </citation>
    <scope>NUCLEOTIDE SEQUENCE</scope>
    <source>
        <strain evidence="13">MPI-SDFR-AT-0073</strain>
    </source>
</reference>
<dbReference type="PANTHER" id="PTHR46828:SF2">
    <property type="entry name" value="ENDO-1,4-BETA-XYLANASE A-RELATED"/>
    <property type="match status" value="1"/>
</dbReference>
<dbReference type="RefSeq" id="XP_045956587.1">
    <property type="nucleotide sequence ID" value="XM_046096978.1"/>
</dbReference>
<evidence type="ECO:0000256" key="11">
    <source>
        <dbReference type="RuleBase" id="RU362015"/>
    </source>
</evidence>
<comment type="caution">
    <text evidence="13">The sequence shown here is derived from an EMBL/GenBank/DDBJ whole genome shotgun (WGS) entry which is preliminary data.</text>
</comment>
<comment type="catalytic activity">
    <reaction evidence="1 10 11">
        <text>Endohydrolysis of (1-&gt;4)-beta-D-xylosidic linkages in xylans.</text>
        <dbReference type="EC" id="3.2.1.8"/>
    </reaction>
</comment>
<name>A0A9P8UHR2_9PEZI</name>
<keyword evidence="7 10" id="KW-0119">Carbohydrate metabolism</keyword>
<evidence type="ECO:0000256" key="8">
    <source>
        <dbReference type="ARBA" id="ARBA00023295"/>
    </source>
</evidence>
<accession>A0A9P8UHR2</accession>
<evidence type="ECO:0000256" key="10">
    <source>
        <dbReference type="PROSITE-ProRule" id="PRU01097"/>
    </source>
</evidence>
<feature type="domain" description="GH11" evidence="12">
    <location>
        <begin position="1"/>
        <end position="177"/>
    </location>
</feature>
<evidence type="ECO:0000259" key="12">
    <source>
        <dbReference type="PROSITE" id="PS51761"/>
    </source>
</evidence>
<evidence type="ECO:0000256" key="5">
    <source>
        <dbReference type="ARBA" id="ARBA00022651"/>
    </source>
</evidence>
<evidence type="ECO:0000313" key="14">
    <source>
        <dbReference type="Proteomes" id="UP000758603"/>
    </source>
</evidence>
<dbReference type="Proteomes" id="UP000758603">
    <property type="component" value="Unassembled WGS sequence"/>
</dbReference>
<dbReference type="EC" id="3.2.1.8" evidence="4 10"/>
<feature type="active site" description="Nucleophile" evidence="10">
    <location>
        <position position="71"/>
    </location>
</feature>
<keyword evidence="6 10" id="KW-0378">Hydrolase</keyword>
<organism evidence="13 14">
    <name type="scientific">Truncatella angustata</name>
    <dbReference type="NCBI Taxonomy" id="152316"/>
    <lineage>
        <taxon>Eukaryota</taxon>
        <taxon>Fungi</taxon>
        <taxon>Dikarya</taxon>
        <taxon>Ascomycota</taxon>
        <taxon>Pezizomycotina</taxon>
        <taxon>Sordariomycetes</taxon>
        <taxon>Xylariomycetidae</taxon>
        <taxon>Amphisphaeriales</taxon>
        <taxon>Sporocadaceae</taxon>
        <taxon>Truncatella</taxon>
    </lineage>
</organism>
<evidence type="ECO:0000313" key="13">
    <source>
        <dbReference type="EMBL" id="KAH6652309.1"/>
    </source>
</evidence>
<dbReference type="GO" id="GO:0045493">
    <property type="term" value="P:xylan catabolic process"/>
    <property type="evidence" value="ECO:0007669"/>
    <property type="project" value="UniProtKB-UniRule"/>
</dbReference>
<evidence type="ECO:0000256" key="6">
    <source>
        <dbReference type="ARBA" id="ARBA00022801"/>
    </source>
</evidence>
<dbReference type="GO" id="GO:0031176">
    <property type="term" value="F:endo-1,4-beta-xylanase activity"/>
    <property type="evidence" value="ECO:0007669"/>
    <property type="project" value="UniProtKB-UniRule"/>
</dbReference>
<dbReference type="InterPro" id="IPR033123">
    <property type="entry name" value="GH11_dom"/>
</dbReference>
<dbReference type="GeneID" id="70125870"/>
<evidence type="ECO:0000256" key="9">
    <source>
        <dbReference type="ARBA" id="ARBA00023326"/>
    </source>
</evidence>
<evidence type="ECO:0000256" key="7">
    <source>
        <dbReference type="ARBA" id="ARBA00023277"/>
    </source>
</evidence>
<dbReference type="Gene3D" id="2.60.120.180">
    <property type="match status" value="1"/>
</dbReference>
<protein>
    <recommendedName>
        <fullName evidence="4 10">Endo-1,4-beta-xylanase</fullName>
        <ecNumber evidence="4 10">3.2.1.8</ecNumber>
    </recommendedName>
</protein>
<dbReference type="PROSITE" id="PS51761">
    <property type="entry name" value="GH11_3"/>
    <property type="match status" value="1"/>
</dbReference>
<keyword evidence="5 10" id="KW-0858">Xylan degradation</keyword>
<evidence type="ECO:0000256" key="2">
    <source>
        <dbReference type="ARBA" id="ARBA00004851"/>
    </source>
</evidence>
<dbReference type="EMBL" id="JAGPXC010000006">
    <property type="protein sequence ID" value="KAH6652309.1"/>
    <property type="molecule type" value="Genomic_DNA"/>
</dbReference>
<dbReference type="PANTHER" id="PTHR46828">
    <property type="entry name" value="ENDO-1,4-BETA-XYLANASE A-RELATED"/>
    <property type="match status" value="1"/>
</dbReference>
<dbReference type="SUPFAM" id="SSF49899">
    <property type="entry name" value="Concanavalin A-like lectins/glucanases"/>
    <property type="match status" value="1"/>
</dbReference>
<dbReference type="InterPro" id="IPR001137">
    <property type="entry name" value="Glyco_hydro_11"/>
</dbReference>
<proteinExistence type="inferred from homology"/>
<feature type="non-terminal residue" evidence="13">
    <location>
        <position position="1"/>
    </location>
</feature>
<dbReference type="InterPro" id="IPR013320">
    <property type="entry name" value="ConA-like_dom_sf"/>
</dbReference>
<dbReference type="Pfam" id="PF00457">
    <property type="entry name" value="Glyco_hydro_11"/>
    <property type="match status" value="1"/>
</dbReference>
<dbReference type="InterPro" id="IPR013319">
    <property type="entry name" value="GH11/12"/>
</dbReference>
<feature type="active site" description="Proton donor" evidence="10">
    <location>
        <position position="164"/>
    </location>
</feature>
<keyword evidence="14" id="KW-1185">Reference proteome</keyword>